<keyword evidence="1" id="KW-0460">Magnesium</keyword>
<feature type="binding site" evidence="1">
    <location>
        <position position="58"/>
    </location>
    <ligand>
        <name>Mg(2+)</name>
        <dbReference type="ChEBI" id="CHEBI:18420"/>
        <label>2</label>
    </ligand>
</feature>
<name>A0ABW0GMN7_9MICO</name>
<feature type="binding site" evidence="1">
    <location>
        <position position="301"/>
    </location>
    <ligand>
        <name>substrate</name>
    </ligand>
</feature>
<organism evidence="3 4">
    <name type="scientific">Aquipuribacter nitratireducens</name>
    <dbReference type="NCBI Taxonomy" id="650104"/>
    <lineage>
        <taxon>Bacteria</taxon>
        <taxon>Bacillati</taxon>
        <taxon>Actinomycetota</taxon>
        <taxon>Actinomycetes</taxon>
        <taxon>Micrococcales</taxon>
        <taxon>Intrasporangiaceae</taxon>
        <taxon>Aquipuribacter</taxon>
    </lineage>
</organism>
<feature type="domain" description="PurM-like N-terminal" evidence="2">
    <location>
        <begin position="41"/>
        <end position="151"/>
    </location>
</feature>
<keyword evidence="1" id="KW-0784">Thiamine biosynthesis</keyword>
<feature type="binding site" evidence="1">
    <location>
        <position position="56"/>
    </location>
    <ligand>
        <name>Mg(2+)</name>
        <dbReference type="ChEBI" id="CHEBI:18420"/>
        <label>4</label>
    </ligand>
</feature>
<comment type="catalytic activity">
    <reaction evidence="1">
        <text>thiamine phosphate + ATP = thiamine diphosphate + ADP</text>
        <dbReference type="Rhea" id="RHEA:15913"/>
        <dbReference type="ChEBI" id="CHEBI:30616"/>
        <dbReference type="ChEBI" id="CHEBI:37575"/>
        <dbReference type="ChEBI" id="CHEBI:58937"/>
        <dbReference type="ChEBI" id="CHEBI:456216"/>
        <dbReference type="EC" id="2.7.4.16"/>
    </reaction>
</comment>
<dbReference type="InterPro" id="IPR016188">
    <property type="entry name" value="PurM-like_N"/>
</dbReference>
<dbReference type="InterPro" id="IPR006283">
    <property type="entry name" value="ThiL-like"/>
</dbReference>
<evidence type="ECO:0000259" key="2">
    <source>
        <dbReference type="Pfam" id="PF00586"/>
    </source>
</evidence>
<feature type="binding site" evidence="1">
    <location>
        <position position="246"/>
    </location>
    <ligand>
        <name>ATP</name>
        <dbReference type="ChEBI" id="CHEBI:30616"/>
    </ligand>
</feature>
<comment type="caution">
    <text evidence="1">Lacks conserved residue(s) required for the propagation of feature annotation.</text>
</comment>
<dbReference type="Proteomes" id="UP001596122">
    <property type="component" value="Unassembled WGS sequence"/>
</dbReference>
<reference evidence="4" key="1">
    <citation type="journal article" date="2019" name="Int. J. Syst. Evol. Microbiol.">
        <title>The Global Catalogue of Microorganisms (GCM) 10K type strain sequencing project: providing services to taxonomists for standard genome sequencing and annotation.</title>
        <authorList>
            <consortium name="The Broad Institute Genomics Platform"/>
            <consortium name="The Broad Institute Genome Sequencing Center for Infectious Disease"/>
            <person name="Wu L."/>
            <person name="Ma J."/>
        </authorList>
    </citation>
    <scope>NUCLEOTIDE SEQUENCE [LARGE SCALE GENOMIC DNA]</scope>
    <source>
        <strain evidence="4">CCUG 43114</strain>
    </source>
</reference>
<dbReference type="EC" id="2.7.4.16" evidence="1"/>
<feature type="binding site" evidence="1">
    <location>
        <position position="65"/>
    </location>
    <ligand>
        <name>substrate</name>
    </ligand>
</feature>
<keyword evidence="1" id="KW-0067">ATP-binding</keyword>
<dbReference type="Gene3D" id="3.90.650.10">
    <property type="entry name" value="PurM-like C-terminal domain"/>
    <property type="match status" value="1"/>
</dbReference>
<feature type="binding site" evidence="1">
    <location>
        <position position="87"/>
    </location>
    <ligand>
        <name>Mg(2+)</name>
        <dbReference type="ChEBI" id="CHEBI:18420"/>
        <label>3</label>
    </ligand>
</feature>
<dbReference type="PANTHER" id="PTHR30270:SF0">
    <property type="entry name" value="THIAMINE-MONOPHOSPHATE KINASE"/>
    <property type="match status" value="1"/>
</dbReference>
<dbReference type="Pfam" id="PF00586">
    <property type="entry name" value="AIRS"/>
    <property type="match status" value="1"/>
</dbReference>
<comment type="miscellaneous">
    <text evidence="1">Reaction mechanism of ThiL seems to utilize a direct, inline transfer of the gamma-phosphate of ATP to TMP rather than a phosphorylated enzyme intermediate.</text>
</comment>
<feature type="binding site" evidence="1">
    <location>
        <position position="135"/>
    </location>
    <ligand>
        <name>Mg(2+)</name>
        <dbReference type="ChEBI" id="CHEBI:18420"/>
        <label>1</label>
    </ligand>
</feature>
<dbReference type="PANTHER" id="PTHR30270">
    <property type="entry name" value="THIAMINE-MONOPHOSPHATE KINASE"/>
    <property type="match status" value="1"/>
</dbReference>
<keyword evidence="1 3" id="KW-0418">Kinase</keyword>
<evidence type="ECO:0000256" key="1">
    <source>
        <dbReference type="HAMAP-Rule" id="MF_02128"/>
    </source>
</evidence>
<feature type="binding site" evidence="1">
    <location>
        <position position="247"/>
    </location>
    <ligand>
        <name>Mg(2+)</name>
        <dbReference type="ChEBI" id="CHEBI:18420"/>
        <label>5</label>
    </ligand>
</feature>
<dbReference type="HAMAP" id="MF_02128">
    <property type="entry name" value="TMP_kinase"/>
    <property type="match status" value="1"/>
</dbReference>
<comment type="caution">
    <text evidence="3">The sequence shown here is derived from an EMBL/GenBank/DDBJ whole genome shotgun (WGS) entry which is preliminary data.</text>
</comment>
<evidence type="ECO:0000313" key="4">
    <source>
        <dbReference type="Proteomes" id="UP001596122"/>
    </source>
</evidence>
<accession>A0ABW0GMN7</accession>
<keyword evidence="1" id="KW-0547">Nucleotide-binding</keyword>
<comment type="function">
    <text evidence="1">Catalyzes the ATP-dependent phosphorylation of thiamine-monophosphate (TMP) to form thiamine-pyrophosphate (TPP), the active form of vitamin B1.</text>
</comment>
<feature type="binding site" evidence="1">
    <location>
        <position position="352"/>
    </location>
    <ligand>
        <name>substrate</name>
    </ligand>
</feature>
<keyword evidence="4" id="KW-1185">Reference proteome</keyword>
<feature type="binding site" evidence="1">
    <location>
        <position position="43"/>
    </location>
    <ligand>
        <name>Mg(2+)</name>
        <dbReference type="ChEBI" id="CHEBI:18420"/>
        <label>4</label>
    </ligand>
</feature>
<feature type="binding site" evidence="1">
    <location>
        <position position="57"/>
    </location>
    <ligand>
        <name>Mg(2+)</name>
        <dbReference type="ChEBI" id="CHEBI:18420"/>
        <label>1</label>
    </ligand>
</feature>
<evidence type="ECO:0000313" key="3">
    <source>
        <dbReference type="EMBL" id="MFC5380431.1"/>
    </source>
</evidence>
<keyword evidence="1" id="KW-0808">Transferase</keyword>
<feature type="binding site" evidence="1">
    <location>
        <begin position="134"/>
        <end position="135"/>
    </location>
    <ligand>
        <name>ATP</name>
        <dbReference type="ChEBI" id="CHEBI:30616"/>
    </ligand>
</feature>
<comment type="pathway">
    <text evidence="1">Cofactor biosynthesis; thiamine diphosphate biosynthesis; thiamine diphosphate from thiamine phosphate: step 1/1.</text>
</comment>
<feature type="binding site" evidence="1">
    <location>
        <position position="244"/>
    </location>
    <ligand>
        <name>Mg(2+)</name>
        <dbReference type="ChEBI" id="CHEBI:18420"/>
        <label>3</label>
    </ligand>
</feature>
<dbReference type="SUPFAM" id="SSF56042">
    <property type="entry name" value="PurM C-terminal domain-like"/>
    <property type="match status" value="1"/>
</dbReference>
<dbReference type="SUPFAM" id="SSF55326">
    <property type="entry name" value="PurM N-terminal domain-like"/>
    <property type="match status" value="1"/>
</dbReference>
<dbReference type="EMBL" id="JBHSLD010000007">
    <property type="protein sequence ID" value="MFC5380431.1"/>
    <property type="molecule type" value="Genomic_DNA"/>
</dbReference>
<dbReference type="InterPro" id="IPR036921">
    <property type="entry name" value="PurM-like_N_sf"/>
</dbReference>
<feature type="binding site" evidence="1">
    <location>
        <position position="87"/>
    </location>
    <ligand>
        <name>Mg(2+)</name>
        <dbReference type="ChEBI" id="CHEBI:18420"/>
        <label>2</label>
    </ligand>
</feature>
<dbReference type="GO" id="GO:0016301">
    <property type="term" value="F:kinase activity"/>
    <property type="evidence" value="ECO:0007669"/>
    <property type="project" value="UniProtKB-KW"/>
</dbReference>
<feature type="binding site" evidence="1">
    <location>
        <position position="161"/>
    </location>
    <ligand>
        <name>ATP</name>
        <dbReference type="ChEBI" id="CHEBI:30616"/>
    </ligand>
</feature>
<feature type="binding site" evidence="1">
    <location>
        <position position="87"/>
    </location>
    <ligand>
        <name>Mg(2+)</name>
        <dbReference type="ChEBI" id="CHEBI:18420"/>
        <label>4</label>
    </ligand>
</feature>
<feature type="binding site" evidence="1">
    <location>
        <position position="43"/>
    </location>
    <ligand>
        <name>Mg(2+)</name>
        <dbReference type="ChEBI" id="CHEBI:18420"/>
        <label>3</label>
    </ligand>
</feature>
<proteinExistence type="inferred from homology"/>
<keyword evidence="1" id="KW-0479">Metal-binding</keyword>
<dbReference type="Gene3D" id="3.30.1330.10">
    <property type="entry name" value="PurM-like, N-terminal domain"/>
    <property type="match status" value="1"/>
</dbReference>
<protein>
    <recommendedName>
        <fullName evidence="1">Thiamine-monophosphate kinase</fullName>
        <shortName evidence="1">TMP kinase</shortName>
        <shortName evidence="1">Thiamine-phosphate kinase</shortName>
        <ecNumber evidence="1">2.7.4.16</ecNumber>
    </recommendedName>
</protein>
<gene>
    <name evidence="1" type="primary">thiL</name>
    <name evidence="3" type="ORF">ACFPJ6_06480</name>
</gene>
<dbReference type="InterPro" id="IPR036676">
    <property type="entry name" value="PurM-like_C_sf"/>
</dbReference>
<feature type="binding site" evidence="1">
    <location>
        <position position="58"/>
    </location>
    <ligand>
        <name>Mg(2+)</name>
        <dbReference type="ChEBI" id="CHEBI:18420"/>
        <label>1</label>
    </ligand>
</feature>
<comment type="similarity">
    <text evidence="1">Belongs to the thiamine-monophosphate kinase family.</text>
</comment>
<dbReference type="RefSeq" id="WP_340268275.1">
    <property type="nucleotide sequence ID" value="NZ_JBBEOG010000002.1"/>
</dbReference>
<sequence length="359" mass="35130">MPEPTVADVGEDALVSAVLRTLTASGSRDPEPGPRVVVPPGDDAAVVADAGPVVVTTDTLVVGVDFRLDWSSAADVGRKTVVQVLADVEAMGARPTGLVVSLTAPGDLPLSWATGLAAGLGEGAAAAGAAVLGGDVAEGPVTVVTGTGLGVLDGPAPPVTRAGARPGDVVALLPLPGRPLGASAAGLAALSAGVGTLASPEAPADWDAGAREALTTCLAAHRAPVVDHRAGAVARAAGATSMIDVSDGLVRDVLRVAQASGVVVDLDGAALSPGDDLRALATALDPADRDLARRWVLTSGEEHAMLATFPAGALPPGAHVVGACREPAAGEQPGVLVDGADPAPLAGATGGWTHYGRRP</sequence>